<dbReference type="CDD" id="cd04301">
    <property type="entry name" value="NAT_SF"/>
    <property type="match status" value="1"/>
</dbReference>
<keyword evidence="2" id="KW-0808">Transferase</keyword>
<organism evidence="2">
    <name type="scientific">uncultured Thiotrichaceae bacterium</name>
    <dbReference type="NCBI Taxonomy" id="298394"/>
    <lineage>
        <taxon>Bacteria</taxon>
        <taxon>Pseudomonadati</taxon>
        <taxon>Pseudomonadota</taxon>
        <taxon>Gammaproteobacteria</taxon>
        <taxon>Thiotrichales</taxon>
        <taxon>Thiotrichaceae</taxon>
        <taxon>environmental samples</taxon>
    </lineage>
</organism>
<dbReference type="SUPFAM" id="SSF55729">
    <property type="entry name" value="Acyl-CoA N-acyltransferases (Nat)"/>
    <property type="match status" value="1"/>
</dbReference>
<name>A0A6S6TN01_9GAMM</name>
<dbReference type="Gene3D" id="3.40.630.30">
    <property type="match status" value="1"/>
</dbReference>
<feature type="domain" description="N-acetyltransferase" evidence="1">
    <location>
        <begin position="6"/>
        <end position="148"/>
    </location>
</feature>
<sequence>MATNTGVIRPFVSVDFERVTEIYDLSHAAEYAGEVVKFPPEYLLDSPVLLDLFHASDIFVFDDGEIKGFVGYQDEKIIWLYVDPDYQGQRIGLRLIDFVMGLRKNIATLTVVKSNLPALGLYQNLGFKVVGEFEFDYQNQPVKALNLISEHALKLIDKLNN</sequence>
<accession>A0A6S6TN01</accession>
<dbReference type="Pfam" id="PF13508">
    <property type="entry name" value="Acetyltransf_7"/>
    <property type="match status" value="1"/>
</dbReference>
<protein>
    <submittedName>
        <fullName evidence="2">GNAT family N-acetyltransferase</fullName>
    </submittedName>
</protein>
<gene>
    <name evidence="2" type="ORF">HELGO_WM24390</name>
</gene>
<evidence type="ECO:0000313" key="2">
    <source>
        <dbReference type="EMBL" id="CAA6824211.1"/>
    </source>
</evidence>
<reference evidence="2" key="1">
    <citation type="submission" date="2020-01" db="EMBL/GenBank/DDBJ databases">
        <authorList>
            <person name="Meier V. D."/>
            <person name="Meier V D."/>
        </authorList>
    </citation>
    <scope>NUCLEOTIDE SEQUENCE</scope>
    <source>
        <strain evidence="2">HLG_WM_MAG_08</strain>
    </source>
</reference>
<dbReference type="PROSITE" id="PS51186">
    <property type="entry name" value="GNAT"/>
    <property type="match status" value="1"/>
</dbReference>
<dbReference type="EMBL" id="CACVAV010000378">
    <property type="protein sequence ID" value="CAA6824211.1"/>
    <property type="molecule type" value="Genomic_DNA"/>
</dbReference>
<dbReference type="InterPro" id="IPR016181">
    <property type="entry name" value="Acyl_CoA_acyltransferase"/>
</dbReference>
<evidence type="ECO:0000259" key="1">
    <source>
        <dbReference type="PROSITE" id="PS51186"/>
    </source>
</evidence>
<dbReference type="InterPro" id="IPR000182">
    <property type="entry name" value="GNAT_dom"/>
</dbReference>
<dbReference type="AlphaFoldDB" id="A0A6S6TN01"/>
<dbReference type="GO" id="GO:0016747">
    <property type="term" value="F:acyltransferase activity, transferring groups other than amino-acyl groups"/>
    <property type="evidence" value="ECO:0007669"/>
    <property type="project" value="InterPro"/>
</dbReference>
<proteinExistence type="predicted"/>